<dbReference type="PANTHER" id="PTHR37461">
    <property type="entry name" value="ANTI-SIGMA-K FACTOR RSKA"/>
    <property type="match status" value="1"/>
</dbReference>
<proteinExistence type="predicted"/>
<evidence type="ECO:0000313" key="5">
    <source>
        <dbReference type="Proteomes" id="UP000199534"/>
    </source>
</evidence>
<dbReference type="GO" id="GO:0005886">
    <property type="term" value="C:plasma membrane"/>
    <property type="evidence" value="ECO:0007669"/>
    <property type="project" value="InterPro"/>
</dbReference>
<dbReference type="EMBL" id="FOYQ01000002">
    <property type="protein sequence ID" value="SFR48844.1"/>
    <property type="molecule type" value="Genomic_DNA"/>
</dbReference>
<accession>A0A1I6H323</accession>
<reference evidence="4 5" key="1">
    <citation type="submission" date="2016-10" db="EMBL/GenBank/DDBJ databases">
        <authorList>
            <person name="de Groot N.N."/>
        </authorList>
    </citation>
    <scope>NUCLEOTIDE SEQUENCE [LARGE SCALE GENOMIC DNA]</scope>
    <source>
        <strain evidence="4 5">DSM 21019</strain>
    </source>
</reference>
<organism evidence="4 5">
    <name type="scientific">Robiginitalea myxolifaciens</name>
    <dbReference type="NCBI Taxonomy" id="400055"/>
    <lineage>
        <taxon>Bacteria</taxon>
        <taxon>Pseudomonadati</taxon>
        <taxon>Bacteroidota</taxon>
        <taxon>Flavobacteriia</taxon>
        <taxon>Flavobacteriales</taxon>
        <taxon>Flavobacteriaceae</taxon>
        <taxon>Robiginitalea</taxon>
    </lineage>
</organism>
<dbReference type="GO" id="GO:0016989">
    <property type="term" value="F:sigma factor antagonist activity"/>
    <property type="evidence" value="ECO:0007669"/>
    <property type="project" value="TreeGrafter"/>
</dbReference>
<keyword evidence="1" id="KW-0175">Coiled coil</keyword>
<dbReference type="STRING" id="400055.SAMN04490243_2174"/>
<evidence type="ECO:0000313" key="4">
    <source>
        <dbReference type="EMBL" id="SFR48844.1"/>
    </source>
</evidence>
<sequence>MNEMDVSKYIASGILELYVAGALSEQENQEVAALAQEYPEILAEVEAIEASIRELAASYASGAAPDFAALESQLTSPSVKQLKPGEPEPRRFRLWAYSGWAAALIIGAASLYLLQERNRMAGELDGLQEENTQLETQISQAREGLENANATLKALGEKGIQLVPLTGQQVAPEAYARAFWNTEANRVYIDANGLPEPPPGMVYQVWSLKLDPLTPTSLGLLEDFAADTDKIFALANPNDSEAFGITLEPAGGSESPTLEQLYTLGAVSS</sequence>
<keyword evidence="2" id="KW-0812">Transmembrane</keyword>
<feature type="transmembrane region" description="Helical" evidence="2">
    <location>
        <begin position="94"/>
        <end position="114"/>
    </location>
</feature>
<gene>
    <name evidence="4" type="ORF">SAMN04490243_2174</name>
</gene>
<protein>
    <submittedName>
        <fullName evidence="4">Anti-sigma-K factor rskA</fullName>
    </submittedName>
</protein>
<dbReference type="Proteomes" id="UP000199534">
    <property type="component" value="Unassembled WGS sequence"/>
</dbReference>
<evidence type="ECO:0000256" key="1">
    <source>
        <dbReference type="SAM" id="Coils"/>
    </source>
</evidence>
<dbReference type="InterPro" id="IPR051474">
    <property type="entry name" value="Anti-sigma-K/W_factor"/>
</dbReference>
<dbReference type="PANTHER" id="PTHR37461:SF1">
    <property type="entry name" value="ANTI-SIGMA-K FACTOR RSKA"/>
    <property type="match status" value="1"/>
</dbReference>
<keyword evidence="2" id="KW-0472">Membrane</keyword>
<dbReference type="InterPro" id="IPR018764">
    <property type="entry name" value="RskA_C"/>
</dbReference>
<keyword evidence="2" id="KW-1133">Transmembrane helix</keyword>
<dbReference type="Pfam" id="PF10099">
    <property type="entry name" value="RskA_C"/>
    <property type="match status" value="1"/>
</dbReference>
<dbReference type="GO" id="GO:0006417">
    <property type="term" value="P:regulation of translation"/>
    <property type="evidence" value="ECO:0007669"/>
    <property type="project" value="TreeGrafter"/>
</dbReference>
<keyword evidence="5" id="KW-1185">Reference proteome</keyword>
<evidence type="ECO:0000256" key="2">
    <source>
        <dbReference type="SAM" id="Phobius"/>
    </source>
</evidence>
<evidence type="ECO:0000259" key="3">
    <source>
        <dbReference type="Pfam" id="PF10099"/>
    </source>
</evidence>
<feature type="coiled-coil region" evidence="1">
    <location>
        <begin position="117"/>
        <end position="158"/>
    </location>
</feature>
<dbReference type="AlphaFoldDB" id="A0A1I6H323"/>
<feature type="domain" description="Anti-sigma K factor RskA C-terminal" evidence="3">
    <location>
        <begin position="101"/>
        <end position="257"/>
    </location>
</feature>
<name>A0A1I6H323_9FLAO</name>